<comment type="caution">
    <text evidence="3">The sequence shown here is derived from an EMBL/GenBank/DDBJ whole genome shotgun (WGS) entry which is preliminary data.</text>
</comment>
<dbReference type="Pfam" id="PF00266">
    <property type="entry name" value="Aminotran_5"/>
    <property type="match status" value="1"/>
</dbReference>
<reference evidence="3" key="1">
    <citation type="journal article" date="2014" name="Front. Microbiol.">
        <title>High frequency of phylogenetically diverse reductive dehalogenase-homologous genes in deep subseafloor sedimentary metagenomes.</title>
        <authorList>
            <person name="Kawai M."/>
            <person name="Futagami T."/>
            <person name="Toyoda A."/>
            <person name="Takaki Y."/>
            <person name="Nishi S."/>
            <person name="Hori S."/>
            <person name="Arai W."/>
            <person name="Tsubouchi T."/>
            <person name="Morono Y."/>
            <person name="Uchiyama I."/>
            <person name="Ito T."/>
            <person name="Fujiyama A."/>
            <person name="Inagaki F."/>
            <person name="Takami H."/>
        </authorList>
    </citation>
    <scope>NUCLEOTIDE SEQUENCE</scope>
    <source>
        <strain evidence="3">Expedition CK06-06</strain>
    </source>
</reference>
<feature type="non-terminal residue" evidence="3">
    <location>
        <position position="244"/>
    </location>
</feature>
<proteinExistence type="predicted"/>
<evidence type="ECO:0000259" key="2">
    <source>
        <dbReference type="Pfam" id="PF00266"/>
    </source>
</evidence>
<evidence type="ECO:0000313" key="3">
    <source>
        <dbReference type="EMBL" id="GAH85593.1"/>
    </source>
</evidence>
<name>X1KUE6_9ZZZZ</name>
<dbReference type="AlphaFoldDB" id="X1KUE6"/>
<dbReference type="InterPro" id="IPR015424">
    <property type="entry name" value="PyrdxlP-dep_Trfase"/>
</dbReference>
<gene>
    <name evidence="3" type="ORF">S03H2_59865</name>
</gene>
<accession>X1KUE6</accession>
<evidence type="ECO:0000256" key="1">
    <source>
        <dbReference type="ARBA" id="ARBA00022898"/>
    </source>
</evidence>
<dbReference type="Gene3D" id="3.90.1150.10">
    <property type="entry name" value="Aspartate Aminotransferase, domain 1"/>
    <property type="match status" value="1"/>
</dbReference>
<dbReference type="SUPFAM" id="SSF53383">
    <property type="entry name" value="PLP-dependent transferases"/>
    <property type="match status" value="1"/>
</dbReference>
<dbReference type="InterPro" id="IPR015421">
    <property type="entry name" value="PyrdxlP-dep_Trfase_major"/>
</dbReference>
<dbReference type="EMBL" id="BARU01038524">
    <property type="protein sequence ID" value="GAH85593.1"/>
    <property type="molecule type" value="Genomic_DNA"/>
</dbReference>
<protein>
    <recommendedName>
        <fullName evidence="2">Aminotransferase class V domain-containing protein</fullName>
    </recommendedName>
</protein>
<feature type="domain" description="Aminotransferase class V" evidence="2">
    <location>
        <begin position="5"/>
        <end position="231"/>
    </location>
</feature>
<dbReference type="PANTHER" id="PTHR43092">
    <property type="entry name" value="L-CYSTEINE DESULFHYDRASE"/>
    <property type="match status" value="1"/>
</dbReference>
<keyword evidence="1" id="KW-0663">Pyridoxal phosphate</keyword>
<sequence length="244" mass="27352">DEIVNAFQKAITLRTKVISISHTVYISGLMFPLKELCKMAHEKGVLVVADSAHGIGMLDLNMKQLGVDFFASSPYKWLGAPTGIGLFYVRKEAQDKLWPTIASSGWDSRESARKYETLGQRADALVVALGEALDFQNAIGRERIERRIKALAGYLKKELKKIPGVKLHTSQDLYLSGGLTAFSVEGIEPEKMVNYLREKYNIVVRTIGNRRAGTYGVRVSTHIYVSFKHINMLLEGIKHLVRRT</sequence>
<organism evidence="3">
    <name type="scientific">marine sediment metagenome</name>
    <dbReference type="NCBI Taxonomy" id="412755"/>
    <lineage>
        <taxon>unclassified sequences</taxon>
        <taxon>metagenomes</taxon>
        <taxon>ecological metagenomes</taxon>
    </lineage>
</organism>
<dbReference type="Gene3D" id="3.40.640.10">
    <property type="entry name" value="Type I PLP-dependent aspartate aminotransferase-like (Major domain)"/>
    <property type="match status" value="1"/>
</dbReference>
<feature type="non-terminal residue" evidence="3">
    <location>
        <position position="1"/>
    </location>
</feature>
<dbReference type="InterPro" id="IPR015422">
    <property type="entry name" value="PyrdxlP-dep_Trfase_small"/>
</dbReference>
<dbReference type="PANTHER" id="PTHR43092:SF6">
    <property type="entry name" value="BLR1280 PROTEIN"/>
    <property type="match status" value="1"/>
</dbReference>
<dbReference type="InterPro" id="IPR000192">
    <property type="entry name" value="Aminotrans_V_dom"/>
</dbReference>